<accession>A0A109W5J9</accession>
<reference evidence="11" key="1">
    <citation type="submission" date="2016-02" db="EMBL/GenBank/DDBJ databases">
        <authorList>
            <person name="Holder M.E."/>
            <person name="Ajami N.J."/>
            <person name="Petrosino J.F."/>
        </authorList>
    </citation>
    <scope>NUCLEOTIDE SEQUENCE [LARGE SCALE GENOMIC DNA]</scope>
    <source>
        <strain evidence="11">DSM 12838</strain>
    </source>
</reference>
<evidence type="ECO:0000259" key="7">
    <source>
        <dbReference type="Pfam" id="PF00501"/>
    </source>
</evidence>
<dbReference type="NCBIfam" id="TIGR02188">
    <property type="entry name" value="Ac_CoA_lig_AcsA"/>
    <property type="match status" value="1"/>
</dbReference>
<dbReference type="Gene3D" id="3.40.50.12780">
    <property type="entry name" value="N-terminal domain of ligase-like"/>
    <property type="match status" value="1"/>
</dbReference>
<feature type="domain" description="AMP-binding enzyme C-terminal" evidence="8">
    <location>
        <begin position="541"/>
        <end position="618"/>
    </location>
</feature>
<dbReference type="PANTHER" id="PTHR24095:SF14">
    <property type="entry name" value="ACETYL-COENZYME A SYNTHETASE 1"/>
    <property type="match status" value="1"/>
</dbReference>
<evidence type="ECO:0000313" key="10">
    <source>
        <dbReference type="EMBL" id="AMD92226.1"/>
    </source>
</evidence>
<dbReference type="InterPro" id="IPR032387">
    <property type="entry name" value="ACAS_N"/>
</dbReference>
<dbReference type="InterPro" id="IPR042099">
    <property type="entry name" value="ANL_N_sf"/>
</dbReference>
<evidence type="ECO:0000313" key="11">
    <source>
        <dbReference type="Proteomes" id="UP000063964"/>
    </source>
</evidence>
<name>A0A109W5J9_9BACT</name>
<dbReference type="GO" id="GO:0005524">
    <property type="term" value="F:ATP binding"/>
    <property type="evidence" value="ECO:0007669"/>
    <property type="project" value="UniProtKB-KW"/>
</dbReference>
<comment type="similarity">
    <text evidence="1">Belongs to the ATP-dependent AMP-binding enzyme family.</text>
</comment>
<dbReference type="KEGG" id="doa:AXF15_03265"/>
<keyword evidence="2" id="KW-0436">Ligase</keyword>
<evidence type="ECO:0000256" key="2">
    <source>
        <dbReference type="ARBA" id="ARBA00022598"/>
    </source>
</evidence>
<dbReference type="AlphaFoldDB" id="A0A109W5J9"/>
<dbReference type="InterPro" id="IPR000873">
    <property type="entry name" value="AMP-dep_synth/lig_dom"/>
</dbReference>
<dbReference type="InterPro" id="IPR045851">
    <property type="entry name" value="AMP-bd_C_sf"/>
</dbReference>
<dbReference type="SUPFAM" id="SSF56801">
    <property type="entry name" value="Acetyl-CoA synthetase-like"/>
    <property type="match status" value="1"/>
</dbReference>
<evidence type="ECO:0000256" key="3">
    <source>
        <dbReference type="ARBA" id="ARBA00022741"/>
    </source>
</evidence>
<keyword evidence="11" id="KW-1185">Reference proteome</keyword>
<keyword evidence="4" id="KW-0067">ATP-binding</keyword>
<dbReference type="Gene3D" id="3.30.300.30">
    <property type="match status" value="1"/>
</dbReference>
<keyword evidence="3" id="KW-0547">Nucleotide-binding</keyword>
<dbReference type="GO" id="GO:0016208">
    <property type="term" value="F:AMP binding"/>
    <property type="evidence" value="ECO:0007669"/>
    <property type="project" value="InterPro"/>
</dbReference>
<feature type="domain" description="Acetyl-coenzyme A synthetase N-terminal" evidence="9">
    <location>
        <begin position="42"/>
        <end position="94"/>
    </location>
</feature>
<dbReference type="GO" id="GO:0019427">
    <property type="term" value="P:acetyl-CoA biosynthetic process from acetate"/>
    <property type="evidence" value="ECO:0007669"/>
    <property type="project" value="UniProtKB-UniRule"/>
</dbReference>
<dbReference type="Pfam" id="PF16177">
    <property type="entry name" value="ACAS_N"/>
    <property type="match status" value="1"/>
</dbReference>
<feature type="domain" description="AMP-dependent synthetase/ligase" evidence="7">
    <location>
        <begin position="103"/>
        <end position="481"/>
    </location>
</feature>
<evidence type="ECO:0000256" key="5">
    <source>
        <dbReference type="ARBA" id="ARBA00022990"/>
    </source>
</evidence>
<protein>
    <recommendedName>
        <fullName evidence="6">Acetate--CoA ligase</fullName>
        <ecNumber evidence="6">6.2.1.1</ecNumber>
    </recommendedName>
</protein>
<evidence type="ECO:0000256" key="6">
    <source>
        <dbReference type="NCBIfam" id="TIGR02188"/>
    </source>
</evidence>
<evidence type="ECO:0000256" key="4">
    <source>
        <dbReference type="ARBA" id="ARBA00022840"/>
    </source>
</evidence>
<dbReference type="FunFam" id="3.40.50.12780:FF:000001">
    <property type="entry name" value="Acetyl-coenzyme A synthetase"/>
    <property type="match status" value="1"/>
</dbReference>
<keyword evidence="5" id="KW-0007">Acetylation</keyword>
<dbReference type="EMBL" id="CP014230">
    <property type="protein sequence ID" value="AMD92226.1"/>
    <property type="molecule type" value="Genomic_DNA"/>
</dbReference>
<dbReference type="PANTHER" id="PTHR24095">
    <property type="entry name" value="ACETYL-COENZYME A SYNTHETASE"/>
    <property type="match status" value="1"/>
</dbReference>
<dbReference type="InterPro" id="IPR025110">
    <property type="entry name" value="AMP-bd_C"/>
</dbReference>
<dbReference type="Pfam" id="PF13193">
    <property type="entry name" value="AMP-binding_C"/>
    <property type="match status" value="1"/>
</dbReference>
<dbReference type="InterPro" id="IPR011904">
    <property type="entry name" value="Ac_CoA_lig"/>
</dbReference>
<sequence length="636" mass="70719">MSKVRRTKETVMNDSAHNGELVFRPLPQTVIEANVNPQELSAAYASARNKGLEFWADAARELDWFRPWNAVLDSSRAPRHTWFPGGQCNIVHNALDRHILTVNKNKLALIWEGEAGDGKKYTYYELYREVNRLANALRSLGVSRGDRVVLYMPPIPQTVTAMLACAKIGAIHCGVFSGFSAKVLRQRVAELGAKLVFTADGFYRNGRLLPLKATVDEALMSGCSCVETVIVACRANLDVDMSETRDVWYEAIIRQERPESATEVMNADDPLFILHTADSTGESKGVIHGHGGYMVGLHRTMDWIFDIKPTDIFWCTGDMAWIIGHSYAVYGPLVAGTTTVMYEGHPLYPQADRIWDMVDRHGVTILYTAPTIIRMLMRYGGQYPHMHDLSTLRLLATAGEGISREAWLWLHRHAGRSQCPVLDTWWQLETGACMIAPLPVSALKPGSVHRPLPGIEADIVDSEGQAVPPGKKGGLVLTRPWPSMLLGLYRKAELYEAAYWNARKHYRTGDTASRDEDGLIWVHGRNDGVMNIAGHRIGCAEVEKALMAHKAVAEAAVIGVPDKIKGEVGRAFIVLRPDFAVLDDRDEIIRMLKAHLRKEIGPVAVVRGMDFVDSLPKTDGAPDRAALRRKMEETEG</sequence>
<dbReference type="EC" id="6.2.1.1" evidence="6"/>
<organism evidence="10 11">
    <name type="scientific">Desulfomicrobium orale DSM 12838</name>
    <dbReference type="NCBI Taxonomy" id="888061"/>
    <lineage>
        <taxon>Bacteria</taxon>
        <taxon>Pseudomonadati</taxon>
        <taxon>Thermodesulfobacteriota</taxon>
        <taxon>Desulfovibrionia</taxon>
        <taxon>Desulfovibrionales</taxon>
        <taxon>Desulfomicrobiaceae</taxon>
        <taxon>Desulfomicrobium</taxon>
    </lineage>
</organism>
<dbReference type="Pfam" id="PF00501">
    <property type="entry name" value="AMP-binding"/>
    <property type="match status" value="1"/>
</dbReference>
<evidence type="ECO:0000259" key="8">
    <source>
        <dbReference type="Pfam" id="PF13193"/>
    </source>
</evidence>
<dbReference type="GO" id="GO:0003987">
    <property type="term" value="F:acetate-CoA ligase activity"/>
    <property type="evidence" value="ECO:0007669"/>
    <property type="project" value="UniProtKB-UniRule"/>
</dbReference>
<dbReference type="NCBIfam" id="NF001208">
    <property type="entry name" value="PRK00174.1"/>
    <property type="match status" value="1"/>
</dbReference>
<proteinExistence type="inferred from homology"/>
<gene>
    <name evidence="10" type="ORF">AXF15_03265</name>
</gene>
<evidence type="ECO:0000256" key="1">
    <source>
        <dbReference type="ARBA" id="ARBA00006432"/>
    </source>
</evidence>
<dbReference type="Proteomes" id="UP000063964">
    <property type="component" value="Chromosome"/>
</dbReference>
<evidence type="ECO:0000259" key="9">
    <source>
        <dbReference type="Pfam" id="PF16177"/>
    </source>
</evidence>
<dbReference type="STRING" id="888061.AXF15_03265"/>